<evidence type="ECO:0000313" key="4">
    <source>
        <dbReference type="EMBL" id="ABB13871.1"/>
    </source>
</evidence>
<dbReference type="STRING" id="246194.CHY_2028"/>
<dbReference type="Pfam" id="PF13487">
    <property type="entry name" value="HD_5"/>
    <property type="match status" value="1"/>
</dbReference>
<feature type="domain" description="GGDEF" evidence="1">
    <location>
        <begin position="210"/>
        <end position="347"/>
    </location>
</feature>
<dbReference type="PROSITE" id="PS50887">
    <property type="entry name" value="GGDEF"/>
    <property type="match status" value="1"/>
</dbReference>
<sequence>MLNNPIPAYIRVNNLKNPLQKVTEFHQLLAKFKDPDDILREVCFYLKDLWQALGCNIVIPKNPKYEFELKSHYSSAAKPLPENINENQGLSIYVFKEKHPVLINDTTTSPLTNKEIVNYYGHKSAIAAPMVGKSKTLGVIIVFHKEKEFFTIEDLELLTFFANHTAYVIENLQLLYRLEKGIYQDFLTGVYNYRYLQECLLKIAEDQTKLPLSVIMIDLDNFKKFNDMFGHRAGDQIIKTTAKIIKSSVRKNDLVFRYGGDEFAVLLPATDYQTALNVAQRISEKIKQYTYVIEKNRFRGFIRASVGASTLGIAPTPQMVLDLADKAMYQIKRSRFNILNHIAIEEEILSDFNQAEKTLFKTLKVLLSLIDFKDHYTLEHSRQVSILSYHVAKNLNLDQESLKIIYLAGLLHDVGKIWIDEAIINKPGPLNLLESGAIKKHPVIGAEILKPISFLKPLIPIIYHHHEKYDGSGYPDGLSGKNIPLLARIITLADSFDAMTSTRPYREPLNFKEAILEIKKCSGSHFDPDLLDVFIKTLCQLKSETTEIFS</sequence>
<protein>
    <submittedName>
        <fullName evidence="4">GGDEF/GAF/HDIG domain protein</fullName>
    </submittedName>
</protein>
<dbReference type="InterPro" id="IPR029016">
    <property type="entry name" value="GAF-like_dom_sf"/>
</dbReference>
<dbReference type="InterPro" id="IPR003607">
    <property type="entry name" value="HD/PDEase_dom"/>
</dbReference>
<dbReference type="Pfam" id="PF00990">
    <property type="entry name" value="GGDEF"/>
    <property type="match status" value="1"/>
</dbReference>
<evidence type="ECO:0000259" key="3">
    <source>
        <dbReference type="PROSITE" id="PS51832"/>
    </source>
</evidence>
<dbReference type="SMART" id="SM00471">
    <property type="entry name" value="HDc"/>
    <property type="match status" value="1"/>
</dbReference>
<reference evidence="4 5" key="1">
    <citation type="journal article" date="2005" name="PLoS Genet.">
        <title>Life in hot carbon monoxide: the complete genome sequence of Carboxydothermus hydrogenoformans Z-2901.</title>
        <authorList>
            <person name="Wu M."/>
            <person name="Ren Q."/>
            <person name="Durkin A.S."/>
            <person name="Daugherty S.C."/>
            <person name="Brinkac L.M."/>
            <person name="Dodson R.J."/>
            <person name="Madupu R."/>
            <person name="Sullivan S.A."/>
            <person name="Kolonay J.F."/>
            <person name="Haft D.H."/>
            <person name="Nelson W.C."/>
            <person name="Tallon L.J."/>
            <person name="Jones K.M."/>
            <person name="Ulrich L.E."/>
            <person name="Gonzalez J.M."/>
            <person name="Zhulin I.B."/>
            <person name="Robb F.T."/>
            <person name="Eisen J.A."/>
        </authorList>
    </citation>
    <scope>NUCLEOTIDE SEQUENCE [LARGE SCALE GENOMIC DNA]</scope>
    <source>
        <strain evidence="5">ATCC BAA-161 / DSM 6008 / Z-2901</strain>
    </source>
</reference>
<dbReference type="PROSITE" id="PS51831">
    <property type="entry name" value="HD"/>
    <property type="match status" value="1"/>
</dbReference>
<dbReference type="NCBIfam" id="TIGR00254">
    <property type="entry name" value="GGDEF"/>
    <property type="match status" value="1"/>
</dbReference>
<dbReference type="SMART" id="SM00267">
    <property type="entry name" value="GGDEF"/>
    <property type="match status" value="1"/>
</dbReference>
<name>Q3AAI7_CARHZ</name>
<dbReference type="InterPro" id="IPR000160">
    <property type="entry name" value="GGDEF_dom"/>
</dbReference>
<dbReference type="Gene3D" id="3.30.450.40">
    <property type="match status" value="1"/>
</dbReference>
<dbReference type="PROSITE" id="PS51832">
    <property type="entry name" value="HD_GYP"/>
    <property type="match status" value="1"/>
</dbReference>
<dbReference type="eggNOG" id="COG2203">
    <property type="taxonomic scope" value="Bacteria"/>
</dbReference>
<dbReference type="InterPro" id="IPR006674">
    <property type="entry name" value="HD_domain"/>
</dbReference>
<dbReference type="Proteomes" id="UP000002706">
    <property type="component" value="Chromosome"/>
</dbReference>
<dbReference type="CDD" id="cd00077">
    <property type="entry name" value="HDc"/>
    <property type="match status" value="1"/>
</dbReference>
<evidence type="ECO:0000313" key="5">
    <source>
        <dbReference type="Proteomes" id="UP000002706"/>
    </source>
</evidence>
<gene>
    <name evidence="4" type="ordered locus">CHY_2028</name>
</gene>
<dbReference type="InParanoid" id="Q3AAI7"/>
<dbReference type="Pfam" id="PF13185">
    <property type="entry name" value="GAF_2"/>
    <property type="match status" value="1"/>
</dbReference>
<dbReference type="HOGENOM" id="CLU_494951_0_0_9"/>
<feature type="domain" description="HD-GYP" evidence="3">
    <location>
        <begin position="355"/>
        <end position="550"/>
    </location>
</feature>
<dbReference type="PANTHER" id="PTHR43155:SF2">
    <property type="entry name" value="CYCLIC DI-GMP PHOSPHODIESTERASE PA4108"/>
    <property type="match status" value="1"/>
</dbReference>
<dbReference type="eggNOG" id="COG2199">
    <property type="taxonomic scope" value="Bacteria"/>
</dbReference>
<dbReference type="OrthoDB" id="10822at2"/>
<proteinExistence type="predicted"/>
<dbReference type="eggNOG" id="COG3437">
    <property type="taxonomic scope" value="Bacteria"/>
</dbReference>
<dbReference type="SUPFAM" id="SSF55073">
    <property type="entry name" value="Nucleotide cyclase"/>
    <property type="match status" value="1"/>
</dbReference>
<dbReference type="CDD" id="cd01949">
    <property type="entry name" value="GGDEF"/>
    <property type="match status" value="1"/>
</dbReference>
<dbReference type="RefSeq" id="WP_011344920.1">
    <property type="nucleotide sequence ID" value="NC_007503.1"/>
</dbReference>
<dbReference type="Gene3D" id="3.30.70.270">
    <property type="match status" value="1"/>
</dbReference>
<dbReference type="NCBIfam" id="TIGR00277">
    <property type="entry name" value="HDIG"/>
    <property type="match status" value="1"/>
</dbReference>
<dbReference type="FunFam" id="3.30.70.270:FF:000001">
    <property type="entry name" value="Diguanylate cyclase domain protein"/>
    <property type="match status" value="1"/>
</dbReference>
<accession>Q3AAI7</accession>
<dbReference type="KEGG" id="chy:CHY_2028"/>
<dbReference type="PANTHER" id="PTHR43155">
    <property type="entry name" value="CYCLIC DI-GMP PHOSPHODIESTERASE PA4108-RELATED"/>
    <property type="match status" value="1"/>
</dbReference>
<dbReference type="InterPro" id="IPR037522">
    <property type="entry name" value="HD_GYP_dom"/>
</dbReference>
<dbReference type="EMBL" id="CP000141">
    <property type="protein sequence ID" value="ABB13871.1"/>
    <property type="molecule type" value="Genomic_DNA"/>
</dbReference>
<feature type="domain" description="HD" evidence="2">
    <location>
        <begin position="377"/>
        <end position="499"/>
    </location>
</feature>
<evidence type="ECO:0000259" key="1">
    <source>
        <dbReference type="PROSITE" id="PS50887"/>
    </source>
</evidence>
<keyword evidence="5" id="KW-1185">Reference proteome</keyword>
<dbReference type="SMART" id="SM00065">
    <property type="entry name" value="GAF"/>
    <property type="match status" value="1"/>
</dbReference>
<organism evidence="4 5">
    <name type="scientific">Carboxydothermus hydrogenoformans (strain ATCC BAA-161 / DSM 6008 / Z-2901)</name>
    <dbReference type="NCBI Taxonomy" id="246194"/>
    <lineage>
        <taxon>Bacteria</taxon>
        <taxon>Bacillati</taxon>
        <taxon>Bacillota</taxon>
        <taxon>Clostridia</taxon>
        <taxon>Thermoanaerobacterales</taxon>
        <taxon>Thermoanaerobacteraceae</taxon>
        <taxon>Carboxydothermus</taxon>
    </lineage>
</organism>
<dbReference type="InterPro" id="IPR003018">
    <property type="entry name" value="GAF"/>
</dbReference>
<dbReference type="Gene3D" id="1.10.3210.10">
    <property type="entry name" value="Hypothetical protein af1432"/>
    <property type="match status" value="1"/>
</dbReference>
<dbReference type="SUPFAM" id="SSF109604">
    <property type="entry name" value="HD-domain/PDEase-like"/>
    <property type="match status" value="1"/>
</dbReference>
<dbReference type="InterPro" id="IPR043128">
    <property type="entry name" value="Rev_trsase/Diguanyl_cyclase"/>
</dbReference>
<evidence type="ECO:0000259" key="2">
    <source>
        <dbReference type="PROSITE" id="PS51831"/>
    </source>
</evidence>
<dbReference type="SUPFAM" id="SSF55781">
    <property type="entry name" value="GAF domain-like"/>
    <property type="match status" value="1"/>
</dbReference>
<dbReference type="AlphaFoldDB" id="Q3AAI7"/>
<dbReference type="InterPro" id="IPR029787">
    <property type="entry name" value="Nucleotide_cyclase"/>
</dbReference>
<dbReference type="InterPro" id="IPR006675">
    <property type="entry name" value="HDIG_dom"/>
</dbReference>